<evidence type="ECO:0000313" key="2">
    <source>
        <dbReference type="Proteomes" id="UP000626697"/>
    </source>
</evidence>
<name>A0ABR6CP49_9BACI</name>
<dbReference type="SUPFAM" id="SSF52833">
    <property type="entry name" value="Thioredoxin-like"/>
    <property type="match status" value="1"/>
</dbReference>
<dbReference type="RefSeq" id="WP_182502556.1">
    <property type="nucleotide sequence ID" value="NZ_JACJHX010000005.1"/>
</dbReference>
<dbReference type="EMBL" id="JACJHX010000005">
    <property type="protein sequence ID" value="MBA9026808.1"/>
    <property type="molecule type" value="Genomic_DNA"/>
</dbReference>
<reference evidence="1 2" key="1">
    <citation type="submission" date="2020-08" db="EMBL/GenBank/DDBJ databases">
        <title>Genomic Encyclopedia of Type Strains, Phase IV (KMG-IV): sequencing the most valuable type-strain genomes for metagenomic binning, comparative biology and taxonomic classification.</title>
        <authorList>
            <person name="Goeker M."/>
        </authorList>
    </citation>
    <scope>NUCLEOTIDE SEQUENCE [LARGE SCALE GENOMIC DNA]</scope>
    <source>
        <strain evidence="1 2">DSM 105481</strain>
    </source>
</reference>
<dbReference type="Pfam" id="PF05768">
    <property type="entry name" value="Glrx-like"/>
    <property type="match status" value="1"/>
</dbReference>
<organism evidence="1 2">
    <name type="scientific">Peribacillus huizhouensis</name>
    <dbReference type="NCBI Taxonomy" id="1501239"/>
    <lineage>
        <taxon>Bacteria</taxon>
        <taxon>Bacillati</taxon>
        <taxon>Bacillota</taxon>
        <taxon>Bacilli</taxon>
        <taxon>Bacillales</taxon>
        <taxon>Bacillaceae</taxon>
        <taxon>Peribacillus</taxon>
    </lineage>
</organism>
<dbReference type="InterPro" id="IPR052565">
    <property type="entry name" value="Glutaredoxin-like_YDR286C"/>
</dbReference>
<sequence length="85" mass="10128">MLPKEWNLYTRSNCPLCDKAKVILERIKQDTSIDYREIDIYTNDALIERFGLMIPVIEWQGEIVQYGQIDEMKLRQLCMEDMGRV</sequence>
<dbReference type="PANTHER" id="PTHR33558:SF1">
    <property type="entry name" value="GLUTAREDOXIN-LIKE PROTEIN C5ORF63 HOMOLOG"/>
    <property type="match status" value="1"/>
</dbReference>
<dbReference type="Proteomes" id="UP000626697">
    <property type="component" value="Unassembled WGS sequence"/>
</dbReference>
<accession>A0ABR6CP49</accession>
<evidence type="ECO:0000313" key="1">
    <source>
        <dbReference type="EMBL" id="MBA9026808.1"/>
    </source>
</evidence>
<gene>
    <name evidence="1" type="ORF">HNP81_002093</name>
</gene>
<protein>
    <submittedName>
        <fullName evidence="1">Glutaredoxin</fullName>
    </submittedName>
</protein>
<comment type="caution">
    <text evidence="1">The sequence shown here is derived from an EMBL/GenBank/DDBJ whole genome shotgun (WGS) entry which is preliminary data.</text>
</comment>
<proteinExistence type="predicted"/>
<dbReference type="InterPro" id="IPR036249">
    <property type="entry name" value="Thioredoxin-like_sf"/>
</dbReference>
<dbReference type="Gene3D" id="3.40.30.10">
    <property type="entry name" value="Glutaredoxin"/>
    <property type="match status" value="1"/>
</dbReference>
<dbReference type="InterPro" id="IPR008554">
    <property type="entry name" value="Glutaredoxin-like"/>
</dbReference>
<dbReference type="PANTHER" id="PTHR33558">
    <property type="entry name" value="GLUTAREDOXIN-LIKE PROTEIN C5ORF63 HOMOLOG"/>
    <property type="match status" value="1"/>
</dbReference>
<keyword evidence="2" id="KW-1185">Reference proteome</keyword>